<reference evidence="6" key="1">
    <citation type="submission" date="2022-03" db="EMBL/GenBank/DDBJ databases">
        <authorList>
            <person name="Sayadi A."/>
        </authorList>
    </citation>
    <scope>NUCLEOTIDE SEQUENCE</scope>
</reference>
<dbReference type="Proteomes" id="UP001152888">
    <property type="component" value="Unassembled WGS sequence"/>
</dbReference>
<accession>A0A9P0K860</accession>
<comment type="similarity">
    <text evidence="2">Belongs to the GILT family.</text>
</comment>
<dbReference type="GO" id="GO:0016671">
    <property type="term" value="F:oxidoreductase activity, acting on a sulfur group of donors, disulfide as acceptor"/>
    <property type="evidence" value="ECO:0007669"/>
    <property type="project" value="InterPro"/>
</dbReference>
<protein>
    <submittedName>
        <fullName evidence="6">Uncharacterized protein</fullName>
    </submittedName>
</protein>
<dbReference type="InterPro" id="IPR004911">
    <property type="entry name" value="Interferon-induced_GILT"/>
</dbReference>
<dbReference type="EMBL" id="CAKOFQ010006766">
    <property type="protein sequence ID" value="CAH1969826.1"/>
    <property type="molecule type" value="Genomic_DNA"/>
</dbReference>
<evidence type="ECO:0000256" key="4">
    <source>
        <dbReference type="ARBA" id="ARBA00022729"/>
    </source>
</evidence>
<evidence type="ECO:0000256" key="3">
    <source>
        <dbReference type="ARBA" id="ARBA00022525"/>
    </source>
</evidence>
<dbReference type="PANTHER" id="PTHR13234">
    <property type="entry name" value="GAMMA-INTERFERON INDUCIBLE LYSOSOMAL THIOL REDUCTASE GILT"/>
    <property type="match status" value="1"/>
</dbReference>
<evidence type="ECO:0000313" key="7">
    <source>
        <dbReference type="Proteomes" id="UP001152888"/>
    </source>
</evidence>
<keyword evidence="7" id="KW-1185">Reference proteome</keyword>
<dbReference type="PANTHER" id="PTHR13234:SF8">
    <property type="entry name" value="GAMMA-INTERFERON-INDUCIBLE LYSOSOMAL THIOL REDUCTASE"/>
    <property type="match status" value="1"/>
</dbReference>
<dbReference type="AlphaFoldDB" id="A0A9P0K860"/>
<dbReference type="GO" id="GO:0005576">
    <property type="term" value="C:extracellular region"/>
    <property type="evidence" value="ECO:0007669"/>
    <property type="project" value="UniProtKB-SubCell"/>
</dbReference>
<keyword evidence="3" id="KW-0964">Secreted</keyword>
<organism evidence="6 7">
    <name type="scientific">Acanthoscelides obtectus</name>
    <name type="common">Bean weevil</name>
    <name type="synonym">Bruchus obtectus</name>
    <dbReference type="NCBI Taxonomy" id="200917"/>
    <lineage>
        <taxon>Eukaryota</taxon>
        <taxon>Metazoa</taxon>
        <taxon>Ecdysozoa</taxon>
        <taxon>Arthropoda</taxon>
        <taxon>Hexapoda</taxon>
        <taxon>Insecta</taxon>
        <taxon>Pterygota</taxon>
        <taxon>Neoptera</taxon>
        <taxon>Endopterygota</taxon>
        <taxon>Coleoptera</taxon>
        <taxon>Polyphaga</taxon>
        <taxon>Cucujiformia</taxon>
        <taxon>Chrysomeloidea</taxon>
        <taxon>Chrysomelidae</taxon>
        <taxon>Bruchinae</taxon>
        <taxon>Bruchini</taxon>
        <taxon>Acanthoscelides</taxon>
    </lineage>
</organism>
<evidence type="ECO:0000256" key="2">
    <source>
        <dbReference type="ARBA" id="ARBA00005679"/>
    </source>
</evidence>
<dbReference type="Gene3D" id="3.40.30.10">
    <property type="entry name" value="Glutaredoxin"/>
    <property type="match status" value="1"/>
</dbReference>
<evidence type="ECO:0000313" key="6">
    <source>
        <dbReference type="EMBL" id="CAH1969826.1"/>
    </source>
</evidence>
<comment type="caution">
    <text evidence="6">The sequence shown here is derived from an EMBL/GenBank/DDBJ whole genome shotgun (WGS) entry which is preliminary data.</text>
</comment>
<comment type="subcellular location">
    <subcellularLocation>
        <location evidence="1">Secreted</location>
    </subcellularLocation>
</comment>
<keyword evidence="4" id="KW-0732">Signal</keyword>
<dbReference type="OrthoDB" id="958254at2759"/>
<dbReference type="Pfam" id="PF03227">
    <property type="entry name" value="GILT"/>
    <property type="match status" value="1"/>
</dbReference>
<gene>
    <name evidence="6" type="ORF">ACAOBT_LOCUS8579</name>
</gene>
<proteinExistence type="inferred from homology"/>
<sequence>MNKEKPLLCHISRRTYWANNDTGEWNFTCQHGPRECYGNKVHACAISLLDQRKSTEFIVCTMQSGDAAADENLYKCASENHVNFSDIQHCSESEKGDELLASNGYRTTSVKPPIRFVPTVIFNDSYNQSMQDMALKNFSSVVDFLIKENCKSGQSITRSSMTNIFVLLALQLFKV</sequence>
<evidence type="ECO:0000256" key="5">
    <source>
        <dbReference type="ARBA" id="ARBA00023180"/>
    </source>
</evidence>
<name>A0A9P0K860_ACAOB</name>
<evidence type="ECO:0000256" key="1">
    <source>
        <dbReference type="ARBA" id="ARBA00004613"/>
    </source>
</evidence>
<keyword evidence="5" id="KW-0325">Glycoprotein</keyword>